<dbReference type="Proteomes" id="UP001254608">
    <property type="component" value="Unassembled WGS sequence"/>
</dbReference>
<dbReference type="Pfam" id="PF04168">
    <property type="entry name" value="Alpha-E"/>
    <property type="match status" value="1"/>
</dbReference>
<dbReference type="RefSeq" id="WP_311366524.1">
    <property type="nucleotide sequence ID" value="NZ_JAVRIC010000036.1"/>
</dbReference>
<reference evidence="2 3" key="1">
    <citation type="submission" date="2023-09" db="EMBL/GenBank/DDBJ databases">
        <authorList>
            <person name="Rey-Velasco X."/>
        </authorList>
    </citation>
    <scope>NUCLEOTIDE SEQUENCE [LARGE SCALE GENOMIC DNA]</scope>
    <source>
        <strain evidence="2 3">W345</strain>
    </source>
</reference>
<accession>A0ABU2WML1</accession>
<dbReference type="EMBL" id="JAVRIC010000036">
    <property type="protein sequence ID" value="MDT0499115.1"/>
    <property type="molecule type" value="Genomic_DNA"/>
</dbReference>
<sequence length="309" mass="35794">MLSRVADDIYWFGRYLQRAESTARLINVNTQLMLDLPKKIQFSWDSLVDIVGGQQDFRRLYDNAEETDVVRFLLLDDENPGSVITSLHRAREILRTTRDTMPRETWEKVNDLNLFVQGSGERVLSRRYRADFLARVMDQCLTVWGAIYASMTRDVAFQVLRIGSNLEQADMTTRIIDVRSTGLIQSAHGEELRPFDNIQWMSVLRSLAGLQMYRRDVRLRVTGPHVLRYLLQNRDFPRSVTHHFLRIEKLLPQLPNKRPVERALQRVKALTRDADIDALVESGLGDFMDEIQIGIGRLHQEIAGSYFSS</sequence>
<dbReference type="PANTHER" id="PTHR34595:SF7">
    <property type="entry name" value="SLL1039 PROTEIN"/>
    <property type="match status" value="1"/>
</dbReference>
<feature type="domain" description="DUF403" evidence="1">
    <location>
        <begin position="1"/>
        <end position="307"/>
    </location>
</feature>
<proteinExistence type="predicted"/>
<organism evidence="2 3">
    <name type="scientific">Banduia mediterranea</name>
    <dbReference type="NCBI Taxonomy" id="3075609"/>
    <lineage>
        <taxon>Bacteria</taxon>
        <taxon>Pseudomonadati</taxon>
        <taxon>Pseudomonadota</taxon>
        <taxon>Gammaproteobacteria</taxon>
        <taxon>Nevskiales</taxon>
        <taxon>Algiphilaceae</taxon>
        <taxon>Banduia</taxon>
    </lineage>
</organism>
<evidence type="ECO:0000313" key="3">
    <source>
        <dbReference type="Proteomes" id="UP001254608"/>
    </source>
</evidence>
<name>A0ABU2WML1_9GAMM</name>
<evidence type="ECO:0000259" key="1">
    <source>
        <dbReference type="Pfam" id="PF04168"/>
    </source>
</evidence>
<protein>
    <submittedName>
        <fullName evidence="2">Alpha-E domain-containing protein</fullName>
    </submittedName>
</protein>
<evidence type="ECO:0000313" key="2">
    <source>
        <dbReference type="EMBL" id="MDT0499115.1"/>
    </source>
</evidence>
<dbReference type="InterPro" id="IPR007296">
    <property type="entry name" value="DUF403"/>
</dbReference>
<dbReference type="PANTHER" id="PTHR34595">
    <property type="entry name" value="BLR5612 PROTEIN"/>
    <property type="match status" value="1"/>
</dbReference>
<gene>
    <name evidence="2" type="ORF">RM530_17365</name>
</gene>
<comment type="caution">
    <text evidence="2">The sequence shown here is derived from an EMBL/GenBank/DDBJ whole genome shotgun (WGS) entry which is preliminary data.</text>
</comment>
<dbReference type="InterPro" id="IPR051680">
    <property type="entry name" value="ATP-dep_Glu-Cys_Ligase-2"/>
</dbReference>
<keyword evidence="3" id="KW-1185">Reference proteome</keyword>